<dbReference type="PRINTS" id="PR00463">
    <property type="entry name" value="EP450I"/>
</dbReference>
<evidence type="ECO:0000256" key="2">
    <source>
        <dbReference type="ARBA" id="ARBA00022617"/>
    </source>
</evidence>
<dbReference type="PANTHER" id="PTHR24305:SF222">
    <property type="entry name" value="CYTOCHROME P450 MONOOXYGENASE STCS"/>
    <property type="match status" value="1"/>
</dbReference>
<evidence type="ECO:0000256" key="5">
    <source>
        <dbReference type="PIRSR" id="PIRSR602401-1"/>
    </source>
</evidence>
<dbReference type="GO" id="GO:0020037">
    <property type="term" value="F:heme binding"/>
    <property type="evidence" value="ECO:0007669"/>
    <property type="project" value="InterPro"/>
</dbReference>
<dbReference type="InterPro" id="IPR002401">
    <property type="entry name" value="Cyt_P450_E_grp-I"/>
</dbReference>
<feature type="binding site" description="axial binding residue" evidence="5">
    <location>
        <position position="476"/>
    </location>
    <ligand>
        <name>heme</name>
        <dbReference type="ChEBI" id="CHEBI:30413"/>
    </ligand>
    <ligandPart>
        <name>Fe</name>
        <dbReference type="ChEBI" id="CHEBI:18248"/>
    </ligandPart>
</feature>
<name>A0A8K0SP42_9HYPO</name>
<sequence length="550" mass="62791">MSSQPLAMQAIGLATLFSVMAYSYVKLYHRRFKQHPLLPRLPASLVWGHLQVFDSFVKQGKLDRHNDMVFSDIHKQLGRPPLFYLDFWPIQYGIVIVCDPEVAEQLSKVSKKFPCSAPKAPIADRMGDLIGPRTIMCKQGEDWKATRKRFNPGFAPSHLMTLLPFILDKTTRFLEFLDHFAQSEETFTLDDLTTNLTFEIIGAIVMEEDMNAQHLDLSRQSEMAILFKELVKTFADDKFHLPWWLSPVVARRRRHLGNRISQLLKDIIRRRFQNFKTANKASSKLRTVLSLALQDTEHLTPDLLDDTCDQLKSFLFAGHDTTSNLICWSIYELSRTPHALRAVCSELETLFGKEVANNPHLIREKLLSAEGPELMSRMVYISAVIKEVLRLYPPAASTRLAKPGSGLEVSATGNKVCLDGLLIIINHYIIQRDERLFGETANDFVPERWLDIKDKHNDDKFVAGAWRPFETGPRNCIGQELSNIEARVIIAMVACRYDFTKVGLGEPALDDSGRPILDDKHQFKVKSELYPTLQITAKPIDGMRMKIKLR</sequence>
<dbReference type="Pfam" id="PF00067">
    <property type="entry name" value="p450"/>
    <property type="match status" value="1"/>
</dbReference>
<keyword evidence="7" id="KW-1185">Reference proteome</keyword>
<comment type="cofactor">
    <cofactor evidence="5">
        <name>heme</name>
        <dbReference type="ChEBI" id="CHEBI:30413"/>
    </cofactor>
</comment>
<evidence type="ECO:0000313" key="6">
    <source>
        <dbReference type="EMBL" id="KAH7311263.1"/>
    </source>
</evidence>
<dbReference type="SUPFAM" id="SSF48264">
    <property type="entry name" value="Cytochrome P450"/>
    <property type="match status" value="1"/>
</dbReference>
<keyword evidence="4 5" id="KW-0408">Iron</keyword>
<dbReference type="GO" id="GO:0005506">
    <property type="term" value="F:iron ion binding"/>
    <property type="evidence" value="ECO:0007669"/>
    <property type="project" value="InterPro"/>
</dbReference>
<protein>
    <submittedName>
        <fullName evidence="6">Cytochrome P450</fullName>
    </submittedName>
</protein>
<dbReference type="GO" id="GO:0016705">
    <property type="term" value="F:oxidoreductase activity, acting on paired donors, with incorporation or reduction of molecular oxygen"/>
    <property type="evidence" value="ECO:0007669"/>
    <property type="project" value="InterPro"/>
</dbReference>
<comment type="caution">
    <text evidence="6">The sequence shown here is derived from an EMBL/GenBank/DDBJ whole genome shotgun (WGS) entry which is preliminary data.</text>
</comment>
<keyword evidence="2 5" id="KW-0349">Heme</keyword>
<dbReference type="Proteomes" id="UP000813444">
    <property type="component" value="Unassembled WGS sequence"/>
</dbReference>
<dbReference type="EMBL" id="JAGPNK010000011">
    <property type="protein sequence ID" value="KAH7311263.1"/>
    <property type="molecule type" value="Genomic_DNA"/>
</dbReference>
<evidence type="ECO:0000313" key="7">
    <source>
        <dbReference type="Proteomes" id="UP000813444"/>
    </source>
</evidence>
<proteinExistence type="predicted"/>
<evidence type="ECO:0000256" key="4">
    <source>
        <dbReference type="ARBA" id="ARBA00023004"/>
    </source>
</evidence>
<dbReference type="CDD" id="cd11051">
    <property type="entry name" value="CYP59-like"/>
    <property type="match status" value="1"/>
</dbReference>
<dbReference type="InterPro" id="IPR036396">
    <property type="entry name" value="Cyt_P450_sf"/>
</dbReference>
<dbReference type="OrthoDB" id="10029320at2759"/>
<dbReference type="Gene3D" id="1.10.630.10">
    <property type="entry name" value="Cytochrome P450"/>
    <property type="match status" value="1"/>
</dbReference>
<evidence type="ECO:0000256" key="1">
    <source>
        <dbReference type="ARBA" id="ARBA00004685"/>
    </source>
</evidence>
<dbReference type="PRINTS" id="PR00385">
    <property type="entry name" value="P450"/>
</dbReference>
<organism evidence="6 7">
    <name type="scientific">Stachybotrys elegans</name>
    <dbReference type="NCBI Taxonomy" id="80388"/>
    <lineage>
        <taxon>Eukaryota</taxon>
        <taxon>Fungi</taxon>
        <taxon>Dikarya</taxon>
        <taxon>Ascomycota</taxon>
        <taxon>Pezizomycotina</taxon>
        <taxon>Sordariomycetes</taxon>
        <taxon>Hypocreomycetidae</taxon>
        <taxon>Hypocreales</taxon>
        <taxon>Stachybotryaceae</taxon>
        <taxon>Stachybotrys</taxon>
    </lineage>
</organism>
<dbReference type="GO" id="GO:0004497">
    <property type="term" value="F:monooxygenase activity"/>
    <property type="evidence" value="ECO:0007669"/>
    <property type="project" value="InterPro"/>
</dbReference>
<reference evidence="6" key="1">
    <citation type="journal article" date="2021" name="Nat. Commun.">
        <title>Genetic determinants of endophytism in the Arabidopsis root mycobiome.</title>
        <authorList>
            <person name="Mesny F."/>
            <person name="Miyauchi S."/>
            <person name="Thiergart T."/>
            <person name="Pickel B."/>
            <person name="Atanasova L."/>
            <person name="Karlsson M."/>
            <person name="Huettel B."/>
            <person name="Barry K.W."/>
            <person name="Haridas S."/>
            <person name="Chen C."/>
            <person name="Bauer D."/>
            <person name="Andreopoulos W."/>
            <person name="Pangilinan J."/>
            <person name="LaButti K."/>
            <person name="Riley R."/>
            <person name="Lipzen A."/>
            <person name="Clum A."/>
            <person name="Drula E."/>
            <person name="Henrissat B."/>
            <person name="Kohler A."/>
            <person name="Grigoriev I.V."/>
            <person name="Martin F.M."/>
            <person name="Hacquard S."/>
        </authorList>
    </citation>
    <scope>NUCLEOTIDE SEQUENCE</scope>
    <source>
        <strain evidence="6">MPI-CAGE-CH-0235</strain>
    </source>
</reference>
<accession>A0A8K0SP42</accession>
<evidence type="ECO:0000256" key="3">
    <source>
        <dbReference type="ARBA" id="ARBA00022723"/>
    </source>
</evidence>
<gene>
    <name evidence="6" type="ORF">B0I35DRAFT_437809</name>
</gene>
<dbReference type="InterPro" id="IPR050121">
    <property type="entry name" value="Cytochrome_P450_monoxygenase"/>
</dbReference>
<dbReference type="AlphaFoldDB" id="A0A8K0SP42"/>
<keyword evidence="3 5" id="KW-0479">Metal-binding</keyword>
<comment type="pathway">
    <text evidence="1">Mycotoxin biosynthesis.</text>
</comment>
<dbReference type="PANTHER" id="PTHR24305">
    <property type="entry name" value="CYTOCHROME P450"/>
    <property type="match status" value="1"/>
</dbReference>
<dbReference type="InterPro" id="IPR001128">
    <property type="entry name" value="Cyt_P450"/>
</dbReference>